<reference evidence="2 3" key="1">
    <citation type="submission" date="2024-03" db="EMBL/GenBank/DDBJ databases">
        <title>Chitinophaga caseinilytica sp. nov., a casein hydrolysing bacterium isolated from forest soil.</title>
        <authorList>
            <person name="Lee D.S."/>
            <person name="Han D.M."/>
            <person name="Baek J.H."/>
            <person name="Choi D.G."/>
            <person name="Jeon J.H."/>
            <person name="Jeon C.O."/>
        </authorList>
    </citation>
    <scope>NUCLEOTIDE SEQUENCE [LARGE SCALE GENOMIC DNA]</scope>
    <source>
        <strain evidence="2 3">KACC 19118</strain>
    </source>
</reference>
<evidence type="ECO:0000313" key="2">
    <source>
        <dbReference type="EMBL" id="WZN44853.1"/>
    </source>
</evidence>
<dbReference type="EMBL" id="CP150096">
    <property type="protein sequence ID" value="WZN44853.1"/>
    <property type="molecule type" value="Genomic_DNA"/>
</dbReference>
<protein>
    <recommendedName>
        <fullName evidence="4">TonB-dependent receptor</fullName>
    </recommendedName>
</protein>
<organism evidence="2 3">
    <name type="scientific">Chitinophaga caseinilytica</name>
    <dbReference type="NCBI Taxonomy" id="2267521"/>
    <lineage>
        <taxon>Bacteria</taxon>
        <taxon>Pseudomonadati</taxon>
        <taxon>Bacteroidota</taxon>
        <taxon>Chitinophagia</taxon>
        <taxon>Chitinophagales</taxon>
        <taxon>Chitinophagaceae</taxon>
        <taxon>Chitinophaga</taxon>
    </lineage>
</organism>
<keyword evidence="3" id="KW-1185">Reference proteome</keyword>
<evidence type="ECO:0008006" key="4">
    <source>
        <dbReference type="Google" id="ProtNLM"/>
    </source>
</evidence>
<proteinExistence type="predicted"/>
<name>A0ABZ2YZQ4_9BACT</name>
<evidence type="ECO:0000256" key="1">
    <source>
        <dbReference type="SAM" id="SignalP"/>
    </source>
</evidence>
<dbReference type="Proteomes" id="UP001449657">
    <property type="component" value="Chromosome"/>
</dbReference>
<feature type="signal peptide" evidence="1">
    <location>
        <begin position="1"/>
        <end position="16"/>
    </location>
</feature>
<gene>
    <name evidence="2" type="ORF">WJU22_18315</name>
</gene>
<dbReference type="RefSeq" id="WP_341839615.1">
    <property type="nucleotide sequence ID" value="NZ_CP149792.1"/>
</dbReference>
<evidence type="ECO:0000313" key="3">
    <source>
        <dbReference type="Proteomes" id="UP001449657"/>
    </source>
</evidence>
<dbReference type="SUPFAM" id="SSF56935">
    <property type="entry name" value="Porins"/>
    <property type="match status" value="1"/>
</dbReference>
<sequence length="829" mass="92903">MRALFLLLLLPALASAQVPTPEYLRLIRTDSLAQRPSPPGWRPLVMNQGNLIRRAHETDSSVEILRFKAARLYLRGNYVLSAGLRRAGQRPALQSAWAQGRAANGSLQWKGAETGETFSYGPALSTLEYDGLSYPYDPHGRLVPRGTGNGRPAAAYGNSIFRTGHSTAHQLALEARVAQFEGPSAGLRVEAEQQEEALTLISNRNRREKFATSLLFSRKAWELDAGYAYSATKFTNPNGNGFLQYAYAQSLLAPPSFDLRNGTGNMAFGTGMDNPYFLHNDNGQFARTRSRSGKFTAQYKVDRLRILVEPLLRTAEDETNYQFKPGSGIYPNGYTLRRSQQDKYRQLRSTADYRIFNKSEWQLFGHADYVFNDDQTGIGLQGSDPAKRYHYQRRSHRLSLSTKLEMDGNDVDGGLYAGVTAYRSNTLSKPAPLLPWFKVYGDWNPDGVTFTGSLSYREDATELKLDETLATAGLLNIESYRSAGFMPRAEVSTFDGQPAIRHAEWNARLEAVIEQRFTIGVSLFRRQTKGDVVALPAGDQLKLRQIGDHVREGLDVELTYRHRQYGYSSDGFRFSHSLLFSTWQHLVTKAYAGNDYLPVAGFRDVYKIFAEGYPMDAIAGTYWLRDGGNRQVIGADGFPLPGPGTRMIANAKPDFVMSLTNGIEWRFLKLEATLEWQKGGEVWNGTAAALDYYGRSATSGQLRNMRDYIFPGVDQAGHPNEKPVRFYDPAQPLAQNRWVRYGPGGVAEDYIEPNDWLNLRKIALNYDILRNVRPGKITLSVFAENLFLRQAYSGAAPGQLLYGQAGFSGLDYFRLPSSRQYGASLHLQF</sequence>
<keyword evidence="1" id="KW-0732">Signal</keyword>
<accession>A0ABZ2YZQ4</accession>
<feature type="chain" id="PRO_5046646095" description="TonB-dependent receptor" evidence="1">
    <location>
        <begin position="17"/>
        <end position="829"/>
    </location>
</feature>